<dbReference type="EMBL" id="LR134473">
    <property type="protein sequence ID" value="VEI04561.1"/>
    <property type="molecule type" value="Genomic_DNA"/>
</dbReference>
<gene>
    <name evidence="1" type="ORF">NCTC13652_02793</name>
</gene>
<dbReference type="AlphaFoldDB" id="A0A3S4V979"/>
<protein>
    <submittedName>
        <fullName evidence="1">Uncharacterized protein</fullName>
    </submittedName>
</protein>
<reference evidence="1 2" key="1">
    <citation type="submission" date="2018-12" db="EMBL/GenBank/DDBJ databases">
        <authorList>
            <consortium name="Pathogen Informatics"/>
        </authorList>
    </citation>
    <scope>NUCLEOTIDE SEQUENCE [LARGE SCALE GENOMIC DNA]</scope>
    <source>
        <strain evidence="1 2">NCTC13652</strain>
    </source>
</reference>
<evidence type="ECO:0000313" key="1">
    <source>
        <dbReference type="EMBL" id="VEI04561.1"/>
    </source>
</evidence>
<accession>A0A3S4V979</accession>
<sequence length="110" mass="12230">MTLTKPLPRRTTIMKEDAPLAVEESYNPLPWWYRKMLTARSHGSGRGIPGGVLTSLSDHAIPPSIRCGKGPSRGVALVRRACLPQLSLLESTKLFFQQEGYQLRHFLVGS</sequence>
<organism evidence="1 2">
    <name type="scientific">Acidipropionibacterium jensenii</name>
    <dbReference type="NCBI Taxonomy" id="1749"/>
    <lineage>
        <taxon>Bacteria</taxon>
        <taxon>Bacillati</taxon>
        <taxon>Actinomycetota</taxon>
        <taxon>Actinomycetes</taxon>
        <taxon>Propionibacteriales</taxon>
        <taxon>Propionibacteriaceae</taxon>
        <taxon>Acidipropionibacterium</taxon>
    </lineage>
</organism>
<proteinExistence type="predicted"/>
<dbReference type="Proteomes" id="UP000277858">
    <property type="component" value="Chromosome"/>
</dbReference>
<evidence type="ECO:0000313" key="2">
    <source>
        <dbReference type="Proteomes" id="UP000277858"/>
    </source>
</evidence>
<name>A0A3S4V979_9ACTN</name>
<keyword evidence="2" id="KW-1185">Reference proteome</keyword>